<keyword evidence="3" id="KW-1185">Reference proteome</keyword>
<proteinExistence type="predicted"/>
<dbReference type="Pfam" id="PF12770">
    <property type="entry name" value="CHAT"/>
    <property type="match status" value="1"/>
</dbReference>
<evidence type="ECO:0000313" key="3">
    <source>
        <dbReference type="Proteomes" id="UP000192927"/>
    </source>
</evidence>
<accession>A0A1W5CSK9</accession>
<dbReference type="InterPro" id="IPR024983">
    <property type="entry name" value="CHAT_dom"/>
</dbReference>
<sequence>MVAKSPYEAIQLLERGRGIIAASLNELRADVLDLQQKHPQLTQDYISLRDQLDLPAEVTRQVDQRHNTGQKLERMIGDIRRLPGFERFLLAPTENEMKAAAVSGPVVVINVSDYRCDALIIEKRGLETLRLPDLDSKDVRARAATLEKPEQQLMEWLWDTIGKPVLDALGLIQAPSVSWPRIWWIPTGPLTKFPLHAAGDHSRGSCNTVLDRVISSYSSSIRVLIQSHQRRSRVKVAPEVSKAVLVGMEMTPDHNHLRHVPEEIAKLSRLCRSMQLDVTTPQARQDDVLSALRDCRIFHFAGHGLTHLSDPSKSSLILSDGSLTVASLFELNLHNRTPFLAYLSACGTGEIKHDELIDEALHLISACQLAGFRHVIGTLWKVNDQSCVEAAVMTYEWMKRGNMSDDSVAEGLHQASRHLRSQWNLESAARTSKRMAAVRAEGPAAMEQPRSSQATMRDPRTAELYEDPPLYWVPYVHFGI</sequence>
<reference evidence="3" key="1">
    <citation type="submission" date="2017-03" db="EMBL/GenBank/DDBJ databases">
        <authorList>
            <person name="Sharma R."/>
            <person name="Thines M."/>
        </authorList>
    </citation>
    <scope>NUCLEOTIDE SEQUENCE [LARGE SCALE GENOMIC DNA]</scope>
</reference>
<protein>
    <submittedName>
        <fullName evidence="2">CHAT domain</fullName>
    </submittedName>
</protein>
<organism evidence="2 3">
    <name type="scientific">Lasallia pustulata</name>
    <dbReference type="NCBI Taxonomy" id="136370"/>
    <lineage>
        <taxon>Eukaryota</taxon>
        <taxon>Fungi</taxon>
        <taxon>Dikarya</taxon>
        <taxon>Ascomycota</taxon>
        <taxon>Pezizomycotina</taxon>
        <taxon>Lecanoromycetes</taxon>
        <taxon>OSLEUM clade</taxon>
        <taxon>Umbilicariomycetidae</taxon>
        <taxon>Umbilicariales</taxon>
        <taxon>Umbilicariaceae</taxon>
        <taxon>Lasallia</taxon>
    </lineage>
</organism>
<evidence type="ECO:0000259" key="1">
    <source>
        <dbReference type="Pfam" id="PF12770"/>
    </source>
</evidence>
<dbReference type="Proteomes" id="UP000192927">
    <property type="component" value="Unassembled WGS sequence"/>
</dbReference>
<name>A0A1W5CSK9_9LECA</name>
<evidence type="ECO:0000313" key="2">
    <source>
        <dbReference type="EMBL" id="SLM33813.1"/>
    </source>
</evidence>
<feature type="domain" description="CHAT" evidence="1">
    <location>
        <begin position="152"/>
        <end position="479"/>
    </location>
</feature>
<dbReference type="EMBL" id="FWEW01000128">
    <property type="protein sequence ID" value="SLM33813.1"/>
    <property type="molecule type" value="Genomic_DNA"/>
</dbReference>
<dbReference type="AlphaFoldDB" id="A0A1W5CSK9"/>